<dbReference type="SUPFAM" id="SSF52317">
    <property type="entry name" value="Class I glutamine amidotransferase-like"/>
    <property type="match status" value="1"/>
</dbReference>
<evidence type="ECO:0000313" key="4">
    <source>
        <dbReference type="EMBL" id="WPU63429.1"/>
    </source>
</evidence>
<dbReference type="CDD" id="cd03137">
    <property type="entry name" value="GATase1_AraC_1"/>
    <property type="match status" value="1"/>
</dbReference>
<dbReference type="Proteomes" id="UP001324634">
    <property type="component" value="Chromosome"/>
</dbReference>
<dbReference type="PANTHER" id="PTHR43130:SF3">
    <property type="entry name" value="HTH-TYPE TRANSCRIPTIONAL REGULATOR RV1931C"/>
    <property type="match status" value="1"/>
</dbReference>
<feature type="domain" description="HTH araC/xylS-type" evidence="3">
    <location>
        <begin position="212"/>
        <end position="309"/>
    </location>
</feature>
<dbReference type="RefSeq" id="WP_321390119.1">
    <property type="nucleotide sequence ID" value="NZ_CP139487.1"/>
</dbReference>
<dbReference type="InterPro" id="IPR002818">
    <property type="entry name" value="DJ-1/PfpI"/>
</dbReference>
<dbReference type="Pfam" id="PF01965">
    <property type="entry name" value="DJ-1_PfpI"/>
    <property type="match status" value="1"/>
</dbReference>
<dbReference type="InterPro" id="IPR029062">
    <property type="entry name" value="Class_I_gatase-like"/>
</dbReference>
<accession>A0AAX4HK91</accession>
<keyword evidence="1" id="KW-0805">Transcription regulation</keyword>
<dbReference type="GO" id="GO:0043565">
    <property type="term" value="F:sequence-specific DNA binding"/>
    <property type="evidence" value="ECO:0007669"/>
    <property type="project" value="InterPro"/>
</dbReference>
<dbReference type="SUPFAM" id="SSF46689">
    <property type="entry name" value="Homeodomain-like"/>
    <property type="match status" value="2"/>
</dbReference>
<evidence type="ECO:0000256" key="2">
    <source>
        <dbReference type="ARBA" id="ARBA00023163"/>
    </source>
</evidence>
<dbReference type="InterPro" id="IPR009057">
    <property type="entry name" value="Homeodomain-like_sf"/>
</dbReference>
<proteinExistence type="predicted"/>
<evidence type="ECO:0000313" key="5">
    <source>
        <dbReference type="Proteomes" id="UP001324634"/>
    </source>
</evidence>
<dbReference type="Gene3D" id="1.10.10.60">
    <property type="entry name" value="Homeodomain-like"/>
    <property type="match status" value="1"/>
</dbReference>
<dbReference type="GO" id="GO:0003700">
    <property type="term" value="F:DNA-binding transcription factor activity"/>
    <property type="evidence" value="ECO:0007669"/>
    <property type="project" value="InterPro"/>
</dbReference>
<dbReference type="Gene3D" id="3.40.50.880">
    <property type="match status" value="1"/>
</dbReference>
<dbReference type="AlphaFoldDB" id="A0AAX4HK91"/>
<gene>
    <name evidence="4" type="ORF">SOO65_12095</name>
</gene>
<evidence type="ECO:0000256" key="1">
    <source>
        <dbReference type="ARBA" id="ARBA00023015"/>
    </source>
</evidence>
<dbReference type="InterPro" id="IPR018060">
    <property type="entry name" value="HTH_AraC"/>
</dbReference>
<sequence>MRTIVFIAHSPLQGLDVFGPVEIFTAANFYKENYKIVLLSSTKSKTLKAHSGITVVADKYFKDYKGPIDTLIVTGNPDKKPSKELLDWIKLKFKSTRRLCSVCTGAFILAESGLLKNKKATTHWMWEQSFKNQFKDVELDISSIWTKDGKVYTSAGVSTGIDLALALVEEDFGAAAALQIAKGLVLFLRRSGNQKQFSQMLLNQEKEKDQFTDLNLWLQENIKKDISVEEMAQHIGMSPRNFSRQFKLIFNHGPAEHLRKLRIEKAQKLLEASNMDWKRISSLCGMPNEALRRAFIRETGISPQDYKKRYK</sequence>
<dbReference type="InterPro" id="IPR052158">
    <property type="entry name" value="INH-QAR"/>
</dbReference>
<keyword evidence="2" id="KW-0804">Transcription</keyword>
<dbReference type="EMBL" id="CP139487">
    <property type="protein sequence ID" value="WPU63429.1"/>
    <property type="molecule type" value="Genomic_DNA"/>
</dbReference>
<dbReference type="PROSITE" id="PS01124">
    <property type="entry name" value="HTH_ARAC_FAMILY_2"/>
    <property type="match status" value="1"/>
</dbReference>
<reference evidence="4 5" key="1">
    <citation type="submission" date="2023-11" db="EMBL/GenBank/DDBJ databases">
        <title>Peredibacter starrii A3.12.</title>
        <authorList>
            <person name="Mitchell R.J."/>
        </authorList>
    </citation>
    <scope>NUCLEOTIDE SEQUENCE [LARGE SCALE GENOMIC DNA]</scope>
    <source>
        <strain evidence="4 5">A3.12</strain>
    </source>
</reference>
<dbReference type="PANTHER" id="PTHR43130">
    <property type="entry name" value="ARAC-FAMILY TRANSCRIPTIONAL REGULATOR"/>
    <property type="match status" value="1"/>
</dbReference>
<name>A0AAX4HK91_9BACT</name>
<dbReference type="KEGG" id="psti:SOO65_12095"/>
<organism evidence="4 5">
    <name type="scientific">Peredibacter starrii</name>
    <dbReference type="NCBI Taxonomy" id="28202"/>
    <lineage>
        <taxon>Bacteria</taxon>
        <taxon>Pseudomonadati</taxon>
        <taxon>Bdellovibrionota</taxon>
        <taxon>Bacteriovoracia</taxon>
        <taxon>Bacteriovoracales</taxon>
        <taxon>Bacteriovoracaceae</taxon>
        <taxon>Peredibacter</taxon>
    </lineage>
</organism>
<protein>
    <submittedName>
        <fullName evidence="4">DJ-1/PfpI family protein</fullName>
    </submittedName>
</protein>
<evidence type="ECO:0000259" key="3">
    <source>
        <dbReference type="PROSITE" id="PS01124"/>
    </source>
</evidence>
<dbReference type="SMART" id="SM00342">
    <property type="entry name" value="HTH_ARAC"/>
    <property type="match status" value="1"/>
</dbReference>
<keyword evidence="5" id="KW-1185">Reference proteome</keyword>
<dbReference type="Pfam" id="PF12833">
    <property type="entry name" value="HTH_18"/>
    <property type="match status" value="1"/>
</dbReference>